<accession>A0A3G7TM25</accession>
<sequence>MRPLRHSLHNELHTRAVTVFQRAGLSHRVQPLTFNNIE</sequence>
<dbReference type="AlphaFoldDB" id="A0A3G7TM25"/>
<dbReference type="EMBL" id="CP027753">
    <property type="protein sequence ID" value="AZE48060.1"/>
    <property type="molecule type" value="Genomic_DNA"/>
</dbReference>
<gene>
    <name evidence="1" type="ORF">C4K04_2387</name>
</gene>
<reference evidence="1 2" key="1">
    <citation type="submission" date="2018-03" db="EMBL/GenBank/DDBJ databases">
        <title>Diversity of phytobeneficial traits revealed by whole-genome analysis of worldwide-isolated phenazine-producing Pseudomonas spp.</title>
        <authorList>
            <person name="Biessy A."/>
            <person name="Novinscak A."/>
            <person name="Blom J."/>
            <person name="Leger G."/>
            <person name="Thomashow L.S."/>
            <person name="Cazorla F.M."/>
            <person name="Josic D."/>
            <person name="Filion M."/>
        </authorList>
    </citation>
    <scope>NUCLEOTIDE SEQUENCE [LARGE SCALE GENOMIC DNA]</scope>
    <source>
        <strain evidence="1 2">B25</strain>
    </source>
</reference>
<proteinExistence type="predicted"/>
<name>A0A3G7TM25_9PSED</name>
<dbReference type="Proteomes" id="UP000268048">
    <property type="component" value="Chromosome"/>
</dbReference>
<organism evidence="1 2">
    <name type="scientific">Pseudomonas chlororaphis</name>
    <dbReference type="NCBI Taxonomy" id="587753"/>
    <lineage>
        <taxon>Bacteria</taxon>
        <taxon>Pseudomonadati</taxon>
        <taxon>Pseudomonadota</taxon>
        <taxon>Gammaproteobacteria</taxon>
        <taxon>Pseudomonadales</taxon>
        <taxon>Pseudomonadaceae</taxon>
        <taxon>Pseudomonas</taxon>
    </lineage>
</organism>
<evidence type="ECO:0000313" key="1">
    <source>
        <dbReference type="EMBL" id="AZE48060.1"/>
    </source>
</evidence>
<evidence type="ECO:0000313" key="2">
    <source>
        <dbReference type="Proteomes" id="UP000268048"/>
    </source>
</evidence>
<protein>
    <submittedName>
        <fullName evidence="1">Uncharacterized protein</fullName>
    </submittedName>
</protein>